<name>W5JUJ5_ANODA</name>
<keyword evidence="2" id="KW-0732">Signal</keyword>
<evidence type="ECO:0000313" key="4">
    <source>
        <dbReference type="EnsemblMetazoa" id="ADAC001259-PA"/>
    </source>
</evidence>
<keyword evidence="5" id="KW-1185">Reference proteome</keyword>
<evidence type="ECO:0000256" key="2">
    <source>
        <dbReference type="SAM" id="SignalP"/>
    </source>
</evidence>
<dbReference type="HOGENOM" id="CLU_916068_0_0_1"/>
<dbReference type="EMBL" id="ADMH02000326">
    <property type="protein sequence ID" value="ETN66943.1"/>
    <property type="molecule type" value="Genomic_DNA"/>
</dbReference>
<dbReference type="InterPro" id="IPR012464">
    <property type="entry name" value="DUF1676"/>
</dbReference>
<protein>
    <submittedName>
        <fullName evidence="3 4">Uncharacterized protein</fullName>
    </submittedName>
</protein>
<reference evidence="3" key="3">
    <citation type="journal article" date="2013" name="Nucleic Acids Res.">
        <title>The genome of Anopheles darlingi, the main neotropical malaria vector.</title>
        <authorList>
            <person name="Marinotti O."/>
            <person name="Cerqueira G.C."/>
            <person name="de Almeida L.G."/>
            <person name="Ferro M.I."/>
            <person name="Loreto E.L."/>
            <person name="Zaha A."/>
            <person name="Teixeira S.M."/>
            <person name="Wespiser A.R."/>
            <person name="Almeida E Silva A."/>
            <person name="Schlindwein A.D."/>
            <person name="Pacheco A.C."/>
            <person name="Silva A.L."/>
            <person name="Graveley B.R."/>
            <person name="Walenz B.P."/>
            <person name="Lima Bde A."/>
            <person name="Ribeiro C.A."/>
            <person name="Nunes-Silva C.G."/>
            <person name="de Carvalho C.R."/>
            <person name="Soares C.M."/>
            <person name="de Menezes C.B."/>
            <person name="Matiolli C."/>
            <person name="Caffrey D."/>
            <person name="Araujo D.A."/>
            <person name="de Oliveira D.M."/>
            <person name="Golenbock D."/>
            <person name="Grisard E.C."/>
            <person name="Fantinatti-Garboggini F."/>
            <person name="de Carvalho F.M."/>
            <person name="Barcellos F.G."/>
            <person name="Prosdocimi F."/>
            <person name="May G."/>
            <person name="Azevedo Junior G.M."/>
            <person name="Guimaraes G.M."/>
            <person name="Goldman G.H."/>
            <person name="Padilha I.Q."/>
            <person name="Batista Jda S."/>
            <person name="Ferro J.A."/>
            <person name="Ribeiro J.M."/>
            <person name="Fietto J.L."/>
            <person name="Dabbas K.M."/>
            <person name="Cerdeira L."/>
            <person name="Agnez-Lima L.F."/>
            <person name="Brocchi M."/>
            <person name="de Carvalho M.O."/>
            <person name="Teixeira Mde M."/>
            <person name="Diniz Maia Mde M."/>
            <person name="Goldman M.H."/>
            <person name="Cruz Schneider M.P."/>
            <person name="Felipe M.S."/>
            <person name="Hungria M."/>
            <person name="Nicolas M.F."/>
            <person name="Pereira M."/>
            <person name="Montes M.A."/>
            <person name="Cantao M.E."/>
            <person name="Vincentz M."/>
            <person name="Rafael M.S."/>
            <person name="Silverman N."/>
            <person name="Stoco P.H."/>
            <person name="Souza R.C."/>
            <person name="Vicentini R."/>
            <person name="Gazzinelli R.T."/>
            <person name="Neves Rde O."/>
            <person name="Silva R."/>
            <person name="Astolfi-Filho S."/>
            <person name="Maciel T.E."/>
            <person name="Urmenyi T.P."/>
            <person name="Tadei W.P."/>
            <person name="Camargo E.P."/>
            <person name="de Vasconcelos A.T."/>
        </authorList>
    </citation>
    <scope>NUCLEOTIDE SEQUENCE</scope>
</reference>
<dbReference type="Proteomes" id="UP000000673">
    <property type="component" value="Unassembled WGS sequence"/>
</dbReference>
<keyword evidence="1" id="KW-1133">Transmembrane helix</keyword>
<feature type="transmembrane region" description="Helical" evidence="1">
    <location>
        <begin position="208"/>
        <end position="226"/>
    </location>
</feature>
<keyword evidence="1" id="KW-0472">Membrane</keyword>
<evidence type="ECO:0000313" key="5">
    <source>
        <dbReference type="Proteomes" id="UP000000673"/>
    </source>
</evidence>
<reference evidence="3 5" key="1">
    <citation type="journal article" date="2010" name="BMC Genomics">
        <title>Combination of measures distinguishes pre-miRNAs from other stem-loops in the genome of the newly sequenced Anopheles darlingi.</title>
        <authorList>
            <person name="Mendes N.D."/>
            <person name="Freitas A.T."/>
            <person name="Vasconcelos A.T."/>
            <person name="Sagot M.F."/>
        </authorList>
    </citation>
    <scope>NUCLEOTIDE SEQUENCE</scope>
</reference>
<dbReference type="PANTHER" id="PTHR21879">
    <property type="entry name" value="FI03362P-RELATED-RELATED"/>
    <property type="match status" value="1"/>
</dbReference>
<keyword evidence="1" id="KW-0812">Transmembrane</keyword>
<evidence type="ECO:0000313" key="3">
    <source>
        <dbReference type="EMBL" id="ETN66943.1"/>
    </source>
</evidence>
<accession>W5JUJ5</accession>
<dbReference type="Pfam" id="PF07898">
    <property type="entry name" value="DUF1676"/>
    <property type="match status" value="1"/>
</dbReference>
<dbReference type="VEuPathDB" id="VectorBase:ADAR2_004775"/>
<gene>
    <name evidence="3" type="ORF">AND_001259</name>
</gene>
<proteinExistence type="predicted"/>
<dbReference type="VEuPathDB" id="VectorBase:ADAC001259"/>
<dbReference type="OMA" id="KAYNAHN"/>
<reference evidence="4" key="4">
    <citation type="submission" date="2015-06" db="UniProtKB">
        <authorList>
            <consortium name="EnsemblMetazoa"/>
        </authorList>
    </citation>
    <scope>IDENTIFICATION</scope>
</reference>
<reference evidence="3" key="2">
    <citation type="submission" date="2010-05" db="EMBL/GenBank/DDBJ databases">
        <authorList>
            <person name="Almeida L.G."/>
            <person name="Nicolas M.F."/>
            <person name="Souza R.C."/>
            <person name="Vasconcelos A.T.R."/>
        </authorList>
    </citation>
    <scope>NUCLEOTIDE SEQUENCE</scope>
</reference>
<evidence type="ECO:0000256" key="1">
    <source>
        <dbReference type="SAM" id="Phobius"/>
    </source>
</evidence>
<sequence>MSPGYRVKVGVVPVLLLLLLAALVCVSALADDPGPAAAAATAGSPGPGGPLKPLDDYVLNTQSECYKSKRLLSCFKYRFSRYLWSFATGRMNWLAAENSGVESANGLKLVRLAEPKEDDVFPEARQMSPYDSELVKGAKFLQRSLNTFIASHGVQVGVGADSGARFLADDDFEARGKKKRKWSLILPLAVMLKLVHLKLLLKPILLGVGLIQVLLIGGGLLLFYFFRNTNICKIQPHVIHAHSHISSESSPELTYAAYGGYPSYSASPYNAYSKDWASNRAYSGYSFLDAIDNHKIQL</sequence>
<dbReference type="FunCoup" id="W5JUJ5">
    <property type="interactions" value="10"/>
</dbReference>
<feature type="chain" id="PRO_5014109524" evidence="2">
    <location>
        <begin position="31"/>
        <end position="298"/>
    </location>
</feature>
<feature type="signal peptide" evidence="2">
    <location>
        <begin position="1"/>
        <end position="30"/>
    </location>
</feature>
<dbReference type="GO" id="GO:0016020">
    <property type="term" value="C:membrane"/>
    <property type="evidence" value="ECO:0007669"/>
    <property type="project" value="TreeGrafter"/>
</dbReference>
<dbReference type="EnsemblMetazoa" id="ADAC001259-RA">
    <property type="protein sequence ID" value="ADAC001259-PA"/>
    <property type="gene ID" value="ADAC001259"/>
</dbReference>
<dbReference type="PANTHER" id="PTHR21879:SF26">
    <property type="entry name" value="OSIRIS 1"/>
    <property type="match status" value="1"/>
</dbReference>
<dbReference type="AlphaFoldDB" id="W5JUJ5"/>
<organism evidence="3">
    <name type="scientific">Anopheles darlingi</name>
    <name type="common">Mosquito</name>
    <dbReference type="NCBI Taxonomy" id="43151"/>
    <lineage>
        <taxon>Eukaryota</taxon>
        <taxon>Metazoa</taxon>
        <taxon>Ecdysozoa</taxon>
        <taxon>Arthropoda</taxon>
        <taxon>Hexapoda</taxon>
        <taxon>Insecta</taxon>
        <taxon>Pterygota</taxon>
        <taxon>Neoptera</taxon>
        <taxon>Endopterygota</taxon>
        <taxon>Diptera</taxon>
        <taxon>Nematocera</taxon>
        <taxon>Culicoidea</taxon>
        <taxon>Culicidae</taxon>
        <taxon>Anophelinae</taxon>
        <taxon>Anopheles</taxon>
    </lineage>
</organism>
<dbReference type="eggNOG" id="ENOG502SZ4A">
    <property type="taxonomic scope" value="Eukaryota"/>
</dbReference>